<dbReference type="Pfam" id="PF01535">
    <property type="entry name" value="PPR"/>
    <property type="match status" value="4"/>
</dbReference>
<dbReference type="PANTHER" id="PTHR47926:SF347">
    <property type="entry name" value="PENTATRICOPEPTIDE REPEAT-CONTAINING PROTEIN"/>
    <property type="match status" value="1"/>
</dbReference>
<accession>A0A1U8AFC4</accession>
<keyword evidence="1" id="KW-1185">Reference proteome</keyword>
<dbReference type="KEGG" id="nnu:104602362"/>
<dbReference type="GO" id="GO:0009451">
    <property type="term" value="P:RNA modification"/>
    <property type="evidence" value="ECO:0007669"/>
    <property type="project" value="InterPro"/>
</dbReference>
<protein>
    <submittedName>
        <fullName evidence="2">Pentatricopeptide repeat-containing protein At5g47460</fullName>
    </submittedName>
</protein>
<dbReference type="RefSeq" id="XP_010264323.1">
    <property type="nucleotide sequence ID" value="XM_010266021.2"/>
</dbReference>
<dbReference type="GO" id="GO:0003723">
    <property type="term" value="F:RNA binding"/>
    <property type="evidence" value="ECO:0007669"/>
    <property type="project" value="InterPro"/>
</dbReference>
<dbReference type="InterPro" id="IPR046848">
    <property type="entry name" value="E_motif"/>
</dbReference>
<proteinExistence type="predicted"/>
<evidence type="ECO:0000313" key="1">
    <source>
        <dbReference type="Proteomes" id="UP000189703"/>
    </source>
</evidence>
<dbReference type="FunFam" id="1.25.40.10:FF:000606">
    <property type="entry name" value="Putative pentatricopeptide repeat-containing protein"/>
    <property type="match status" value="1"/>
</dbReference>
<dbReference type="InterPro" id="IPR011990">
    <property type="entry name" value="TPR-like_helical_dom_sf"/>
</dbReference>
<dbReference type="FunCoup" id="A0A1U8AFC4">
    <property type="interactions" value="103"/>
</dbReference>
<dbReference type="OMA" id="PSVEHCC"/>
<dbReference type="Proteomes" id="UP000189703">
    <property type="component" value="Unplaced"/>
</dbReference>
<sequence>MQRSLLKGTKKSLLRQPQQLHSFLSKNIIRNYAFGRSDGAKDVTPWTNLISVLARCSSSSEMALFEASRMRKLGIKPNSYTLVCMIRASTNLGWIFYGQQLHCYIIHSGFICNVFVSTAIISFYSKFELFDNAHNLFVEILHPNVVSWNSLVSGYVHGGQPHKALALVRELDRSDLRPDSFTFSASLVACVQLGLLKLGRSIHSKILKIGLEWNVVVGNCLIDMYGKCGSTDEAIQVFDETIDKDTVTWNSVVGATARNGRFEEALKLLLQMPAPDTISYNEVLNGIAQLGHIEDAVRFLEEMPSPSSSSWNCIISGYINRNRLPEALGLFAKMHLKDIEMDQFTYSSILRGIAGLSALTWGTLIHCRTIKTGLNTCSVVGSALIDMYSKCGQVDKAESIFGVLPRKNLVCWNAMISGYAHNGNANQVMRLFEQLVTASDLQPDGITFLSVLQACGQDEGLSHLGTHYLESMIREYGMDPMPEHCSCMIRLLGQRGEVWKAEWLIHELGYGSCGLVWRALLGACGACGDLKVAEVAAAKIIELEGDNELVYVLLSNMYASHGRWSDVSALRELMRKRGFRKEAGFSWIEVENVVSTLN</sequence>
<dbReference type="PROSITE" id="PS51375">
    <property type="entry name" value="PPR"/>
    <property type="match status" value="6"/>
</dbReference>
<dbReference type="NCBIfam" id="TIGR00756">
    <property type="entry name" value="PPR"/>
    <property type="match status" value="5"/>
</dbReference>
<dbReference type="AlphaFoldDB" id="A0A1U8AFC4"/>
<dbReference type="GeneID" id="104602362"/>
<dbReference type="FunFam" id="1.25.40.10:FF:000090">
    <property type="entry name" value="Pentatricopeptide repeat-containing protein, chloroplastic"/>
    <property type="match status" value="1"/>
</dbReference>
<organism evidence="1 2">
    <name type="scientific">Nelumbo nucifera</name>
    <name type="common">Sacred lotus</name>
    <dbReference type="NCBI Taxonomy" id="4432"/>
    <lineage>
        <taxon>Eukaryota</taxon>
        <taxon>Viridiplantae</taxon>
        <taxon>Streptophyta</taxon>
        <taxon>Embryophyta</taxon>
        <taxon>Tracheophyta</taxon>
        <taxon>Spermatophyta</taxon>
        <taxon>Magnoliopsida</taxon>
        <taxon>Proteales</taxon>
        <taxon>Nelumbonaceae</taxon>
        <taxon>Nelumbo</taxon>
    </lineage>
</organism>
<dbReference type="Pfam" id="PF20431">
    <property type="entry name" value="E_motif"/>
    <property type="match status" value="1"/>
</dbReference>
<evidence type="ECO:0000313" key="2">
    <source>
        <dbReference type="RefSeq" id="XP_010264323.1"/>
    </source>
</evidence>
<dbReference type="InterPro" id="IPR046960">
    <property type="entry name" value="PPR_At4g14850-like_plant"/>
</dbReference>
<dbReference type="PANTHER" id="PTHR47926">
    <property type="entry name" value="PENTATRICOPEPTIDE REPEAT-CONTAINING PROTEIN"/>
    <property type="match status" value="1"/>
</dbReference>
<name>A0A1U8AFC4_NELNU</name>
<dbReference type="OrthoDB" id="1662615at2759"/>
<dbReference type="eggNOG" id="KOG4197">
    <property type="taxonomic scope" value="Eukaryota"/>
</dbReference>
<reference evidence="2" key="1">
    <citation type="submission" date="2025-08" db="UniProtKB">
        <authorList>
            <consortium name="RefSeq"/>
        </authorList>
    </citation>
    <scope>IDENTIFICATION</scope>
</reference>
<gene>
    <name evidence="2" type="primary">LOC104602362</name>
</gene>
<dbReference type="STRING" id="4432.A0A1U8AFC4"/>
<dbReference type="Gene3D" id="1.25.40.10">
    <property type="entry name" value="Tetratricopeptide repeat domain"/>
    <property type="match status" value="5"/>
</dbReference>
<dbReference type="Pfam" id="PF13041">
    <property type="entry name" value="PPR_2"/>
    <property type="match status" value="3"/>
</dbReference>
<dbReference type="FunFam" id="1.25.40.10:FF:000343">
    <property type="entry name" value="Pentatricopeptide repeat-containing protein At3g58590"/>
    <property type="match status" value="1"/>
</dbReference>
<dbReference type="InterPro" id="IPR002885">
    <property type="entry name" value="PPR_rpt"/>
</dbReference>